<proteinExistence type="predicted"/>
<protein>
    <submittedName>
        <fullName evidence="1">Uncharacterized protein</fullName>
    </submittedName>
</protein>
<evidence type="ECO:0000313" key="2">
    <source>
        <dbReference type="Proteomes" id="UP000837857"/>
    </source>
</evidence>
<dbReference type="Proteomes" id="UP000837857">
    <property type="component" value="Chromosome 17"/>
</dbReference>
<gene>
    <name evidence="1" type="ORF">IPOD504_LOCUS5531</name>
</gene>
<evidence type="ECO:0000313" key="1">
    <source>
        <dbReference type="EMBL" id="CAH2046887.1"/>
    </source>
</evidence>
<reference evidence="1" key="1">
    <citation type="submission" date="2022-03" db="EMBL/GenBank/DDBJ databases">
        <authorList>
            <person name="Martin H S."/>
        </authorList>
    </citation>
    <scope>NUCLEOTIDE SEQUENCE</scope>
</reference>
<accession>A0ABN8I214</accession>
<organism evidence="1 2">
    <name type="scientific">Iphiclides podalirius</name>
    <name type="common">scarce swallowtail</name>
    <dbReference type="NCBI Taxonomy" id="110791"/>
    <lineage>
        <taxon>Eukaryota</taxon>
        <taxon>Metazoa</taxon>
        <taxon>Ecdysozoa</taxon>
        <taxon>Arthropoda</taxon>
        <taxon>Hexapoda</taxon>
        <taxon>Insecta</taxon>
        <taxon>Pterygota</taxon>
        <taxon>Neoptera</taxon>
        <taxon>Endopterygota</taxon>
        <taxon>Lepidoptera</taxon>
        <taxon>Glossata</taxon>
        <taxon>Ditrysia</taxon>
        <taxon>Papilionoidea</taxon>
        <taxon>Papilionidae</taxon>
        <taxon>Papilioninae</taxon>
        <taxon>Iphiclides</taxon>
    </lineage>
</organism>
<dbReference type="EMBL" id="OW152829">
    <property type="protein sequence ID" value="CAH2046887.1"/>
    <property type="molecule type" value="Genomic_DNA"/>
</dbReference>
<feature type="non-terminal residue" evidence="1">
    <location>
        <position position="67"/>
    </location>
</feature>
<keyword evidence="2" id="KW-1185">Reference proteome</keyword>
<sequence length="67" mass="6806">MSVFGFDECFPANNCPSCRMGGSCKGSGRGEEAGWGGVGFDVTSLVVGGCNPNQLTVMLAPPSSTDD</sequence>
<name>A0ABN8I214_9NEOP</name>